<dbReference type="Proteomes" id="UP001206126">
    <property type="component" value="Unassembled WGS sequence"/>
</dbReference>
<dbReference type="InterPro" id="IPR036890">
    <property type="entry name" value="HATPase_C_sf"/>
</dbReference>
<keyword evidence="6" id="KW-0418">Kinase</keyword>
<keyword evidence="4 7" id="KW-0597">Phosphoprotein</keyword>
<dbReference type="CDD" id="cd00082">
    <property type="entry name" value="HisKA"/>
    <property type="match status" value="1"/>
</dbReference>
<dbReference type="Gene3D" id="3.40.50.2300">
    <property type="match status" value="1"/>
</dbReference>
<feature type="modified residue" description="4-aspartylphosphate" evidence="7">
    <location>
        <position position="678"/>
    </location>
</feature>
<evidence type="ECO:0000256" key="5">
    <source>
        <dbReference type="ARBA" id="ARBA00022679"/>
    </source>
</evidence>
<dbReference type="SUPFAM" id="SSF55874">
    <property type="entry name" value="ATPase domain of HSP90 chaperone/DNA topoisomerase II/histidine kinase"/>
    <property type="match status" value="1"/>
</dbReference>
<comment type="caution">
    <text evidence="13">The sequence shown here is derived from an EMBL/GenBank/DDBJ whole genome shotgun (WGS) entry which is preliminary data.</text>
</comment>
<evidence type="ECO:0000256" key="3">
    <source>
        <dbReference type="ARBA" id="ARBA00012438"/>
    </source>
</evidence>
<keyword evidence="14" id="KW-1185">Reference proteome</keyword>
<dbReference type="Gene3D" id="3.30.450.20">
    <property type="entry name" value="PAS domain"/>
    <property type="match status" value="2"/>
</dbReference>
<reference evidence="13 14" key="1">
    <citation type="submission" date="2022-08" db="EMBL/GenBank/DDBJ databases">
        <title>Reclassification of Massilia species as members of the genera Telluria, Duganella, Pseudoduganella, Mokoshia gen. nov. and Zemynaea gen. nov. using orthogonal and non-orthogonal genome-based approaches.</title>
        <authorList>
            <person name="Bowman J.P."/>
        </authorList>
    </citation>
    <scope>NUCLEOTIDE SEQUENCE [LARGE SCALE GENOMIC DNA]</scope>
    <source>
        <strain evidence="13 14">JCM 31605</strain>
    </source>
</reference>
<name>A0ABT2DEV2_9BURK</name>
<evidence type="ECO:0000259" key="12">
    <source>
        <dbReference type="PROSITE" id="PS50885"/>
    </source>
</evidence>
<dbReference type="PROSITE" id="PS50109">
    <property type="entry name" value="HIS_KIN"/>
    <property type="match status" value="1"/>
</dbReference>
<feature type="domain" description="HAMP" evidence="12">
    <location>
        <begin position="308"/>
        <end position="359"/>
    </location>
</feature>
<dbReference type="EMBL" id="JANUHB010000004">
    <property type="protein sequence ID" value="MCS0809663.1"/>
    <property type="molecule type" value="Genomic_DNA"/>
</dbReference>
<accession>A0ABT2DEV2</accession>
<dbReference type="GO" id="GO:0005524">
    <property type="term" value="F:ATP binding"/>
    <property type="evidence" value="ECO:0007669"/>
    <property type="project" value="UniProtKB-KW"/>
</dbReference>
<dbReference type="InterPro" id="IPR011006">
    <property type="entry name" value="CheY-like_superfamily"/>
</dbReference>
<dbReference type="InterPro" id="IPR003594">
    <property type="entry name" value="HATPase_dom"/>
</dbReference>
<evidence type="ECO:0000256" key="6">
    <source>
        <dbReference type="ARBA" id="ARBA00022777"/>
    </source>
</evidence>
<dbReference type="PROSITE" id="PS50885">
    <property type="entry name" value="HAMP"/>
    <property type="match status" value="1"/>
</dbReference>
<dbReference type="Pfam" id="PF00512">
    <property type="entry name" value="HisKA"/>
    <property type="match status" value="1"/>
</dbReference>
<evidence type="ECO:0000313" key="13">
    <source>
        <dbReference type="EMBL" id="MCS0809663.1"/>
    </source>
</evidence>
<protein>
    <recommendedName>
        <fullName evidence="3">histidine kinase</fullName>
        <ecNumber evidence="3">2.7.13.3</ecNumber>
    </recommendedName>
</protein>
<dbReference type="InterPro" id="IPR004358">
    <property type="entry name" value="Sig_transdc_His_kin-like_C"/>
</dbReference>
<keyword evidence="5" id="KW-0808">Transferase</keyword>
<dbReference type="PANTHER" id="PTHR43047">
    <property type="entry name" value="TWO-COMPONENT HISTIDINE PROTEIN KINASE"/>
    <property type="match status" value="1"/>
</dbReference>
<evidence type="ECO:0000259" key="10">
    <source>
        <dbReference type="PROSITE" id="PS50109"/>
    </source>
</evidence>
<evidence type="ECO:0000256" key="9">
    <source>
        <dbReference type="SAM" id="Phobius"/>
    </source>
</evidence>
<dbReference type="InterPro" id="IPR003660">
    <property type="entry name" value="HAMP_dom"/>
</dbReference>
<dbReference type="CDD" id="cd18773">
    <property type="entry name" value="PDC1_HK_sensor"/>
    <property type="match status" value="1"/>
</dbReference>
<keyword evidence="13" id="KW-0067">ATP-binding</keyword>
<feature type="transmembrane region" description="Helical" evidence="9">
    <location>
        <begin position="17"/>
        <end position="36"/>
    </location>
</feature>
<evidence type="ECO:0000256" key="1">
    <source>
        <dbReference type="ARBA" id="ARBA00000085"/>
    </source>
</evidence>
<dbReference type="Pfam" id="PF02518">
    <property type="entry name" value="HATPase_c"/>
    <property type="match status" value="1"/>
</dbReference>
<feature type="domain" description="Response regulatory" evidence="11">
    <location>
        <begin position="628"/>
        <end position="745"/>
    </location>
</feature>
<comment type="subcellular location">
    <subcellularLocation>
        <location evidence="2">Membrane</location>
    </subcellularLocation>
</comment>
<evidence type="ECO:0000256" key="4">
    <source>
        <dbReference type="ARBA" id="ARBA00022553"/>
    </source>
</evidence>
<dbReference type="PRINTS" id="PR00344">
    <property type="entry name" value="BCTRLSENSOR"/>
</dbReference>
<sequence>MLRTSISFERGVLHRRVFASILAGFAPLVLLSYLTLSANAEHQKRELIAAVQHTMRALTMAVDAELQVSQAALDTLATSARLKAGDMAGFHAEARELLRRHPNWANIVLSTPDARQVLNTRRPFGSALPSRVDPEGVERVGRSAQPGVGNIVVGPLLKKPSFAVYVPVRLDGPQRAYVLAAPTLPSSLQDLIRRQDVPDGALVSIADRNDNIVARSLNGAELIGKPLSPTLRQVLREGRDEGWAVTTTLEGAQVYAVYKRSPVTGWTAVIGIPVDAIDAPVRRTYRLLAGSILIASLLGLGVALAFARSVTRPMLQLRESADAMGRGAAPDIPGTDIPEIRKVGEAMAQAHEERARLLASEREAHRQERQARLAAEEASRAKDEFLAMLGHELRNPLAPICSAAELLQRQAGADAAVARLSAIVRRQADHLRRLVDDILDVSRVTRKLVALRREPVDVNTLLPQAVEQVQEQVAAQGLQLSVQACAQPAWVLADPTRIVQVLVNLLGNAAKFTPAGGHITLAVAAGEGSVRITVQDDGIGIAPTLLPRVFELFTQAERPLDRAQGGLGLGLPLVRGLVQLHDGRVEAASGGEGQGATFVVELPRIAAPGLVAAPAPGAAAAGAPHALRLMVVDDNADAAQMMGMFLREQCGYEVIVYTDPFAALAAAAVDCPDVCLLDIGMPRMDGYELARRLRANPATRGALLVAVSGYGQQKDREAAFAAGFAQHFAKPVDLAQLVAAVGKALAA</sequence>
<dbReference type="InterPro" id="IPR005467">
    <property type="entry name" value="His_kinase_dom"/>
</dbReference>
<dbReference type="InterPro" id="IPR001789">
    <property type="entry name" value="Sig_transdc_resp-reg_receiver"/>
</dbReference>
<organism evidence="13 14">
    <name type="scientific">Massilia agilis</name>
    <dbReference type="NCBI Taxonomy" id="1811226"/>
    <lineage>
        <taxon>Bacteria</taxon>
        <taxon>Pseudomonadati</taxon>
        <taxon>Pseudomonadota</taxon>
        <taxon>Betaproteobacteria</taxon>
        <taxon>Burkholderiales</taxon>
        <taxon>Oxalobacteraceae</taxon>
        <taxon>Telluria group</taxon>
        <taxon>Massilia</taxon>
    </lineage>
</organism>
<dbReference type="InterPro" id="IPR003661">
    <property type="entry name" value="HisK_dim/P_dom"/>
</dbReference>
<dbReference type="Pfam" id="PF00072">
    <property type="entry name" value="Response_reg"/>
    <property type="match status" value="1"/>
</dbReference>
<dbReference type="Gene3D" id="3.30.565.10">
    <property type="entry name" value="Histidine kinase-like ATPase, C-terminal domain"/>
    <property type="match status" value="1"/>
</dbReference>
<feature type="transmembrane region" description="Helical" evidence="9">
    <location>
        <begin position="287"/>
        <end position="307"/>
    </location>
</feature>
<dbReference type="InterPro" id="IPR036097">
    <property type="entry name" value="HisK_dim/P_sf"/>
</dbReference>
<feature type="coiled-coil region" evidence="8">
    <location>
        <begin position="348"/>
        <end position="384"/>
    </location>
</feature>
<evidence type="ECO:0000259" key="11">
    <source>
        <dbReference type="PROSITE" id="PS50110"/>
    </source>
</evidence>
<dbReference type="PROSITE" id="PS50110">
    <property type="entry name" value="RESPONSE_REGULATORY"/>
    <property type="match status" value="1"/>
</dbReference>
<comment type="catalytic activity">
    <reaction evidence="1">
        <text>ATP + protein L-histidine = ADP + protein N-phospho-L-histidine.</text>
        <dbReference type="EC" id="2.7.13.3"/>
    </reaction>
</comment>
<evidence type="ECO:0000313" key="14">
    <source>
        <dbReference type="Proteomes" id="UP001206126"/>
    </source>
</evidence>
<keyword evidence="9" id="KW-0472">Membrane</keyword>
<dbReference type="SUPFAM" id="SSF47384">
    <property type="entry name" value="Homodimeric domain of signal transducing histidine kinase"/>
    <property type="match status" value="1"/>
</dbReference>
<dbReference type="SMART" id="SM00388">
    <property type="entry name" value="HisKA"/>
    <property type="match status" value="1"/>
</dbReference>
<feature type="domain" description="Histidine kinase" evidence="10">
    <location>
        <begin position="388"/>
        <end position="606"/>
    </location>
</feature>
<evidence type="ECO:0000256" key="7">
    <source>
        <dbReference type="PROSITE-ProRule" id="PRU00169"/>
    </source>
</evidence>
<evidence type="ECO:0000256" key="2">
    <source>
        <dbReference type="ARBA" id="ARBA00004370"/>
    </source>
</evidence>
<gene>
    <name evidence="13" type="ORF">NX774_17210</name>
</gene>
<dbReference type="SMART" id="SM00448">
    <property type="entry name" value="REC"/>
    <property type="match status" value="1"/>
</dbReference>
<keyword evidence="9" id="KW-0812">Transmembrane</keyword>
<dbReference type="SMART" id="SM00387">
    <property type="entry name" value="HATPase_c"/>
    <property type="match status" value="1"/>
</dbReference>
<dbReference type="EC" id="2.7.13.3" evidence="3"/>
<dbReference type="SUPFAM" id="SSF52172">
    <property type="entry name" value="CheY-like"/>
    <property type="match status" value="1"/>
</dbReference>
<keyword evidence="8" id="KW-0175">Coiled coil</keyword>
<dbReference type="Gene3D" id="1.10.287.130">
    <property type="match status" value="1"/>
</dbReference>
<keyword evidence="13" id="KW-0547">Nucleotide-binding</keyword>
<proteinExistence type="predicted"/>
<keyword evidence="9" id="KW-1133">Transmembrane helix</keyword>
<dbReference type="RefSeq" id="WP_258823491.1">
    <property type="nucleotide sequence ID" value="NZ_JANUHB010000004.1"/>
</dbReference>
<dbReference type="PANTHER" id="PTHR43047:SF72">
    <property type="entry name" value="OSMOSENSING HISTIDINE PROTEIN KINASE SLN1"/>
    <property type="match status" value="1"/>
</dbReference>
<dbReference type="CDD" id="cd18774">
    <property type="entry name" value="PDC2_HK_sensor"/>
    <property type="match status" value="1"/>
</dbReference>
<evidence type="ECO:0000256" key="8">
    <source>
        <dbReference type="SAM" id="Coils"/>
    </source>
</evidence>